<dbReference type="Gene3D" id="3.40.630.30">
    <property type="match status" value="1"/>
</dbReference>
<feature type="domain" description="N-acetyltransferase" evidence="3">
    <location>
        <begin position="1"/>
        <end position="148"/>
    </location>
</feature>
<keyword evidence="1" id="KW-0808">Transferase</keyword>
<evidence type="ECO:0000259" key="3">
    <source>
        <dbReference type="PROSITE" id="PS51186"/>
    </source>
</evidence>
<proteinExistence type="predicted"/>
<name>A0ABR5AA11_9BACL</name>
<dbReference type="PANTHER" id="PTHR43420:SF47">
    <property type="entry name" value="N-ACETYLTRANSFERASE DOMAIN-CONTAINING PROTEIN"/>
    <property type="match status" value="1"/>
</dbReference>
<sequence>MIRKRIPSVDDAAIYRLVVRQLLPFTRVNAPHTQTSFPSVRQRLNKNDFTFVAADERRAAYGFITGHCRQQRLLIDMLALDDRHQGRGLGKLLMNSAEKHGRSLGCREAFLYVDISNPRAQHFYLRQGYDVDYYEPSVSCYRMSKRFF</sequence>
<dbReference type="InterPro" id="IPR050680">
    <property type="entry name" value="YpeA/RimI_acetyltransf"/>
</dbReference>
<evidence type="ECO:0000313" key="5">
    <source>
        <dbReference type="Proteomes" id="UP000031967"/>
    </source>
</evidence>
<evidence type="ECO:0000313" key="4">
    <source>
        <dbReference type="EMBL" id="KIL37854.1"/>
    </source>
</evidence>
<dbReference type="Pfam" id="PF00583">
    <property type="entry name" value="Acetyltransf_1"/>
    <property type="match status" value="1"/>
</dbReference>
<dbReference type="PANTHER" id="PTHR43420">
    <property type="entry name" value="ACETYLTRANSFERASE"/>
    <property type="match status" value="1"/>
</dbReference>
<keyword evidence="2" id="KW-0012">Acyltransferase</keyword>
<evidence type="ECO:0000256" key="2">
    <source>
        <dbReference type="ARBA" id="ARBA00023315"/>
    </source>
</evidence>
<comment type="caution">
    <text evidence="4">The sequence shown here is derived from an EMBL/GenBank/DDBJ whole genome shotgun (WGS) entry which is preliminary data.</text>
</comment>
<evidence type="ECO:0000256" key="1">
    <source>
        <dbReference type="ARBA" id="ARBA00022679"/>
    </source>
</evidence>
<dbReference type="InterPro" id="IPR000182">
    <property type="entry name" value="GNAT_dom"/>
</dbReference>
<dbReference type="SUPFAM" id="SSF55729">
    <property type="entry name" value="Acyl-CoA N-acyltransferases (Nat)"/>
    <property type="match status" value="1"/>
</dbReference>
<dbReference type="Proteomes" id="UP000031967">
    <property type="component" value="Unassembled WGS sequence"/>
</dbReference>
<gene>
    <name evidence="4" type="ORF">SD70_30260</name>
</gene>
<accession>A0ABR5AA11</accession>
<keyword evidence="5" id="KW-1185">Reference proteome</keyword>
<reference evidence="4 5" key="1">
    <citation type="submission" date="2014-12" db="EMBL/GenBank/DDBJ databases">
        <title>Draft genome sequence of Paenibacillus kamchatkensis strain B-2647.</title>
        <authorList>
            <person name="Karlyshev A.V."/>
            <person name="Kudryashova E.B."/>
        </authorList>
    </citation>
    <scope>NUCLEOTIDE SEQUENCE [LARGE SCALE GENOMIC DNA]</scope>
    <source>
        <strain evidence="4 5">VKM B-2647</strain>
    </source>
</reference>
<dbReference type="InterPro" id="IPR016181">
    <property type="entry name" value="Acyl_CoA_acyltransferase"/>
</dbReference>
<dbReference type="PROSITE" id="PS51186">
    <property type="entry name" value="GNAT"/>
    <property type="match status" value="1"/>
</dbReference>
<organism evidence="4 5">
    <name type="scientific">Gordoniibacillus kamchatkensis</name>
    <dbReference type="NCBI Taxonomy" id="1590651"/>
    <lineage>
        <taxon>Bacteria</taxon>
        <taxon>Bacillati</taxon>
        <taxon>Bacillota</taxon>
        <taxon>Bacilli</taxon>
        <taxon>Bacillales</taxon>
        <taxon>Paenibacillaceae</taxon>
        <taxon>Gordoniibacillus</taxon>
    </lineage>
</organism>
<dbReference type="RefSeq" id="WP_041052298.1">
    <property type="nucleotide sequence ID" value="NZ_JXAK01000091.1"/>
</dbReference>
<dbReference type="EMBL" id="JXAK01000091">
    <property type="protein sequence ID" value="KIL37854.1"/>
    <property type="molecule type" value="Genomic_DNA"/>
</dbReference>
<protein>
    <recommendedName>
        <fullName evidence="3">N-acetyltransferase domain-containing protein</fullName>
    </recommendedName>
</protein>
<dbReference type="CDD" id="cd04301">
    <property type="entry name" value="NAT_SF"/>
    <property type="match status" value="1"/>
</dbReference>